<protein>
    <recommendedName>
        <fullName evidence="3">GON domain-containing protein</fullName>
    </recommendedName>
</protein>
<comment type="caution">
    <text evidence="1">The sequence shown here is derived from an EMBL/GenBank/DDBJ whole genome shotgun (WGS) entry which is preliminary data.</text>
</comment>
<gene>
    <name evidence="1" type="ORF">PMEA_00013321</name>
</gene>
<dbReference type="AlphaFoldDB" id="A0AAU9WX47"/>
<organism evidence="1 2">
    <name type="scientific">Pocillopora meandrina</name>
    <dbReference type="NCBI Taxonomy" id="46732"/>
    <lineage>
        <taxon>Eukaryota</taxon>
        <taxon>Metazoa</taxon>
        <taxon>Cnidaria</taxon>
        <taxon>Anthozoa</taxon>
        <taxon>Hexacorallia</taxon>
        <taxon>Scleractinia</taxon>
        <taxon>Astrocoeniina</taxon>
        <taxon>Pocilloporidae</taxon>
        <taxon>Pocillopora</taxon>
    </lineage>
</organism>
<sequence>LLPYLLELNFNRSNTSKLVSLHLGSQPITVLCHMGDFGCGHGGWTPVMKINGNKSTFHFDSGYWSNKTEYNAVGGETGFDSQETKLPTYLNTSFSKICLGMKIGEQIRFIVINMKASSLYSLIADGRYRNTSLGRDSWKTLIGLEASLQFDCNKEGFNVMCGKSHYSKARIGIATNNQNSCDSCDSRIGFGTGGQFDDNNTCGNEAARKPDNGDKHIKAMGYILVH</sequence>
<reference evidence="1 2" key="1">
    <citation type="submission" date="2022-05" db="EMBL/GenBank/DDBJ databases">
        <authorList>
            <consortium name="Genoscope - CEA"/>
            <person name="William W."/>
        </authorList>
    </citation>
    <scope>NUCLEOTIDE SEQUENCE [LARGE SCALE GENOMIC DNA]</scope>
</reference>
<accession>A0AAU9WX47</accession>
<evidence type="ECO:0000313" key="1">
    <source>
        <dbReference type="EMBL" id="CAH3128152.1"/>
    </source>
</evidence>
<evidence type="ECO:0008006" key="3">
    <source>
        <dbReference type="Google" id="ProtNLM"/>
    </source>
</evidence>
<name>A0AAU9WX47_9CNID</name>
<dbReference type="EMBL" id="CALNXJ010000023">
    <property type="protein sequence ID" value="CAH3128152.1"/>
    <property type="molecule type" value="Genomic_DNA"/>
</dbReference>
<feature type="non-terminal residue" evidence="1">
    <location>
        <position position="1"/>
    </location>
</feature>
<proteinExistence type="predicted"/>
<evidence type="ECO:0000313" key="2">
    <source>
        <dbReference type="Proteomes" id="UP001159428"/>
    </source>
</evidence>
<keyword evidence="2" id="KW-1185">Reference proteome</keyword>
<dbReference type="Proteomes" id="UP001159428">
    <property type="component" value="Unassembled WGS sequence"/>
</dbReference>